<dbReference type="Proteomes" id="UP000004835">
    <property type="component" value="Unassembled WGS sequence"/>
</dbReference>
<sequence length="44" mass="5453">QLIVNSFLKVFFKKLLFNFFLNLSDFFILPSQPLYVKHFFEKFF</sequence>
<dbReference type="AlphaFoldDB" id="F0ENQ0"/>
<gene>
    <name evidence="1" type="ORF">HMPREF9087_3042</name>
</gene>
<dbReference type="EMBL" id="AEWT01000031">
    <property type="protein sequence ID" value="EGC67925.1"/>
    <property type="molecule type" value="Genomic_DNA"/>
</dbReference>
<proteinExistence type="predicted"/>
<feature type="non-terminal residue" evidence="1">
    <location>
        <position position="1"/>
    </location>
</feature>
<evidence type="ECO:0000313" key="2">
    <source>
        <dbReference type="Proteomes" id="UP000004835"/>
    </source>
</evidence>
<dbReference type="HOGENOM" id="CLU_3209131_0_0_9"/>
<accession>F0ENQ0</accession>
<reference evidence="1 2" key="1">
    <citation type="submission" date="2011-01" db="EMBL/GenBank/DDBJ databases">
        <authorList>
            <person name="Muzny D."/>
            <person name="Qin X."/>
            <person name="Deng J."/>
            <person name="Jiang H."/>
            <person name="Liu Y."/>
            <person name="Qu J."/>
            <person name="Song X.-Z."/>
            <person name="Zhang L."/>
            <person name="Thornton R."/>
            <person name="Coyle M."/>
            <person name="Francisco L."/>
            <person name="Jackson L."/>
            <person name="Javaid M."/>
            <person name="Korchina V."/>
            <person name="Kovar C."/>
            <person name="Mata R."/>
            <person name="Mathew T."/>
            <person name="Ngo R."/>
            <person name="Nguyen L."/>
            <person name="Nguyen N."/>
            <person name="Okwuonu G."/>
            <person name="Ongeri F."/>
            <person name="Pham C."/>
            <person name="Simmons D."/>
            <person name="Wilczek-Boney K."/>
            <person name="Hale W."/>
            <person name="Jakkamsetti A."/>
            <person name="Pham P."/>
            <person name="Ruth R."/>
            <person name="San Lucas F."/>
            <person name="Warren J."/>
            <person name="Zhang J."/>
            <person name="Zhao Z."/>
            <person name="Zhou C."/>
            <person name="Zhu D."/>
            <person name="Lee S."/>
            <person name="Bess C."/>
            <person name="Blankenburg K."/>
            <person name="Forbes L."/>
            <person name="Fu Q."/>
            <person name="Gubbala S."/>
            <person name="Hirani K."/>
            <person name="Jayaseelan J.C."/>
            <person name="Lara F."/>
            <person name="Munidasa M."/>
            <person name="Palculict T."/>
            <person name="Patil S."/>
            <person name="Pu L.-L."/>
            <person name="Saada N."/>
            <person name="Tang L."/>
            <person name="Weissenberger G."/>
            <person name="Zhu Y."/>
            <person name="Hemphill L."/>
            <person name="Shang Y."/>
            <person name="Youmans B."/>
            <person name="Ayvaz T."/>
            <person name="Ross M."/>
            <person name="Santibanez J."/>
            <person name="Aqrawi P."/>
            <person name="Gross S."/>
            <person name="Joshi V."/>
            <person name="Fowler G."/>
            <person name="Nazareth L."/>
            <person name="Reid J."/>
            <person name="Worley K."/>
            <person name="Petrosino J."/>
            <person name="Highlander S."/>
            <person name="Gibbs R."/>
        </authorList>
    </citation>
    <scope>NUCLEOTIDE SEQUENCE [LARGE SCALE GENOMIC DNA]</scope>
    <source>
        <strain evidence="1 2">ATCC 12755</strain>
    </source>
</reference>
<protein>
    <submittedName>
        <fullName evidence="1">Uncharacterized protein</fullName>
    </submittedName>
</protein>
<name>F0ENQ0_ENTCA</name>
<comment type="caution">
    <text evidence="1">The sequence shown here is derived from an EMBL/GenBank/DDBJ whole genome shotgun (WGS) entry which is preliminary data.</text>
</comment>
<organism evidence="1 2">
    <name type="scientific">Enterococcus casseliflavus ATCC 12755</name>
    <dbReference type="NCBI Taxonomy" id="888066"/>
    <lineage>
        <taxon>Bacteria</taxon>
        <taxon>Bacillati</taxon>
        <taxon>Bacillota</taxon>
        <taxon>Bacilli</taxon>
        <taxon>Lactobacillales</taxon>
        <taxon>Enterococcaceae</taxon>
        <taxon>Enterococcus</taxon>
    </lineage>
</organism>
<evidence type="ECO:0000313" key="1">
    <source>
        <dbReference type="EMBL" id="EGC67925.1"/>
    </source>
</evidence>